<proteinExistence type="predicted"/>
<accession>A0A699Z3L4</accession>
<dbReference type="AlphaFoldDB" id="A0A699Z3L4"/>
<protein>
    <submittedName>
        <fullName evidence="1">Uncharacterized protein</fullName>
    </submittedName>
</protein>
<gene>
    <name evidence="1" type="ORF">HaLaN_09812</name>
</gene>
<sequence>MEASSRGDEVMRPAWCQWLPRPVKAGAWALGRITAVLVARASKPSSSHRRNAWGDVSREGRRWGVRVMLEPLVREDVDRIHDNKLE</sequence>
<keyword evidence="2" id="KW-1185">Reference proteome</keyword>
<reference evidence="1 2" key="1">
    <citation type="submission" date="2020-02" db="EMBL/GenBank/DDBJ databases">
        <title>Draft genome sequence of Haematococcus lacustris strain NIES-144.</title>
        <authorList>
            <person name="Morimoto D."/>
            <person name="Nakagawa S."/>
            <person name="Yoshida T."/>
            <person name="Sawayama S."/>
        </authorList>
    </citation>
    <scope>NUCLEOTIDE SEQUENCE [LARGE SCALE GENOMIC DNA]</scope>
    <source>
        <strain evidence="1 2">NIES-144</strain>
    </source>
</reference>
<evidence type="ECO:0000313" key="1">
    <source>
        <dbReference type="EMBL" id="GFH13856.1"/>
    </source>
</evidence>
<evidence type="ECO:0000313" key="2">
    <source>
        <dbReference type="Proteomes" id="UP000485058"/>
    </source>
</evidence>
<organism evidence="1 2">
    <name type="scientific">Haematococcus lacustris</name>
    <name type="common">Green alga</name>
    <name type="synonym">Haematococcus pluvialis</name>
    <dbReference type="NCBI Taxonomy" id="44745"/>
    <lineage>
        <taxon>Eukaryota</taxon>
        <taxon>Viridiplantae</taxon>
        <taxon>Chlorophyta</taxon>
        <taxon>core chlorophytes</taxon>
        <taxon>Chlorophyceae</taxon>
        <taxon>CS clade</taxon>
        <taxon>Chlamydomonadales</taxon>
        <taxon>Haematococcaceae</taxon>
        <taxon>Haematococcus</taxon>
    </lineage>
</organism>
<comment type="caution">
    <text evidence="1">The sequence shown here is derived from an EMBL/GenBank/DDBJ whole genome shotgun (WGS) entry which is preliminary data.</text>
</comment>
<dbReference type="Proteomes" id="UP000485058">
    <property type="component" value="Unassembled WGS sequence"/>
</dbReference>
<name>A0A699Z3L4_HAELA</name>
<dbReference type="EMBL" id="BLLF01000659">
    <property type="protein sequence ID" value="GFH13856.1"/>
    <property type="molecule type" value="Genomic_DNA"/>
</dbReference>